<dbReference type="InterPro" id="IPR044878">
    <property type="entry name" value="UbiA_sf"/>
</dbReference>
<gene>
    <name evidence="6" type="ORF">QYE77_04255</name>
</gene>
<keyword evidence="3 5" id="KW-1133">Transmembrane helix</keyword>
<dbReference type="InterPro" id="IPR000537">
    <property type="entry name" value="UbiA_prenyltransferase"/>
</dbReference>
<reference evidence="6 7" key="1">
    <citation type="submission" date="2023-07" db="EMBL/GenBank/DDBJ databases">
        <title>Novel species of Thermanaerothrix with wide hydrolytic capabilities.</title>
        <authorList>
            <person name="Zayulina K.S."/>
            <person name="Podosokorskaya O.A."/>
            <person name="Elcheninov A.G."/>
        </authorList>
    </citation>
    <scope>NUCLEOTIDE SEQUENCE [LARGE SCALE GENOMIC DNA]</scope>
    <source>
        <strain evidence="6 7">4228-RoL</strain>
    </source>
</reference>
<evidence type="ECO:0000313" key="6">
    <source>
        <dbReference type="EMBL" id="MDT8897469.1"/>
    </source>
</evidence>
<feature type="transmembrane region" description="Helical" evidence="5">
    <location>
        <begin position="138"/>
        <end position="158"/>
    </location>
</feature>
<dbReference type="RefSeq" id="WP_315624123.1">
    <property type="nucleotide sequence ID" value="NZ_JAUHMF010000001.1"/>
</dbReference>
<dbReference type="EMBL" id="JAUHMF010000001">
    <property type="protein sequence ID" value="MDT8897469.1"/>
    <property type="molecule type" value="Genomic_DNA"/>
</dbReference>
<feature type="transmembrane region" description="Helical" evidence="5">
    <location>
        <begin position="237"/>
        <end position="254"/>
    </location>
</feature>
<dbReference type="InterPro" id="IPR050475">
    <property type="entry name" value="Prenyltransferase_related"/>
</dbReference>
<dbReference type="CDD" id="cd13963">
    <property type="entry name" value="PT_UbiA_2"/>
    <property type="match status" value="1"/>
</dbReference>
<proteinExistence type="predicted"/>
<feature type="transmembrane region" description="Helical" evidence="5">
    <location>
        <begin position="275"/>
        <end position="293"/>
    </location>
</feature>
<evidence type="ECO:0000256" key="2">
    <source>
        <dbReference type="ARBA" id="ARBA00022692"/>
    </source>
</evidence>
<dbReference type="EC" id="2.4.2.45" evidence="6"/>
<dbReference type="NCBIfam" id="NF008977">
    <property type="entry name" value="PRK12324.1-2"/>
    <property type="match status" value="1"/>
</dbReference>
<name>A0ABU3NKW1_9CHLR</name>
<dbReference type="Gene3D" id="1.10.357.140">
    <property type="entry name" value="UbiA prenyltransferase"/>
    <property type="match status" value="1"/>
</dbReference>
<dbReference type="PANTHER" id="PTHR42723:SF1">
    <property type="entry name" value="CHLOROPHYLL SYNTHASE, CHLOROPLASTIC"/>
    <property type="match status" value="1"/>
</dbReference>
<keyword evidence="6" id="KW-0328">Glycosyltransferase</keyword>
<evidence type="ECO:0000256" key="1">
    <source>
        <dbReference type="ARBA" id="ARBA00004141"/>
    </source>
</evidence>
<sequence length="296" mass="33042">MIMHMIKALFQTMRPRQWTKNAFVLAALVFDRQLTNVPATLRTLLGFMLFCLVSGVVYILNDIADAEADRHHPQKRLRPIASGALPIPVARAAAIGLIVLTIPFAFYLSIGFGVILSGYFLLNLAYTRWFKHIPILDVLIIAAGFVLRVAGGVSLIQVERFSPWLYVVTTLLALYIGFGKRRAELTELADQANTHRRVLDGYTLPFLDQSITIVSSSTIIAYSLYTFSAPNLPSNHLMMLTIPFVLYGILRYLYLVQVEGSGGAPEDLLLTDRPLQITILLWGIAVLVIFYAFPVK</sequence>
<protein>
    <submittedName>
        <fullName evidence="6">Decaprenyl-phosphate phosphoribosyltransferase</fullName>
        <ecNumber evidence="6">2.4.2.45</ecNumber>
    </submittedName>
</protein>
<evidence type="ECO:0000256" key="4">
    <source>
        <dbReference type="ARBA" id="ARBA00023136"/>
    </source>
</evidence>
<keyword evidence="7" id="KW-1185">Reference proteome</keyword>
<keyword evidence="4 5" id="KW-0472">Membrane</keyword>
<keyword evidence="6" id="KW-0808">Transferase</keyword>
<organism evidence="6 7">
    <name type="scientific">Thermanaerothrix solaris</name>
    <dbReference type="NCBI Taxonomy" id="3058434"/>
    <lineage>
        <taxon>Bacteria</taxon>
        <taxon>Bacillati</taxon>
        <taxon>Chloroflexota</taxon>
        <taxon>Anaerolineae</taxon>
        <taxon>Anaerolineales</taxon>
        <taxon>Anaerolineaceae</taxon>
        <taxon>Thermanaerothrix</taxon>
    </lineage>
</organism>
<feature type="transmembrane region" description="Helical" evidence="5">
    <location>
        <begin position="164"/>
        <end position="181"/>
    </location>
</feature>
<comment type="caution">
    <text evidence="6">The sequence shown here is derived from an EMBL/GenBank/DDBJ whole genome shotgun (WGS) entry which is preliminary data.</text>
</comment>
<dbReference type="NCBIfam" id="NF008978">
    <property type="entry name" value="PRK12324.1-4"/>
    <property type="match status" value="1"/>
</dbReference>
<evidence type="ECO:0000256" key="3">
    <source>
        <dbReference type="ARBA" id="ARBA00022989"/>
    </source>
</evidence>
<dbReference type="GO" id="GO:0016757">
    <property type="term" value="F:glycosyltransferase activity"/>
    <property type="evidence" value="ECO:0007669"/>
    <property type="project" value="UniProtKB-KW"/>
</dbReference>
<evidence type="ECO:0000313" key="7">
    <source>
        <dbReference type="Proteomes" id="UP001254165"/>
    </source>
</evidence>
<keyword evidence="2 5" id="KW-0812">Transmembrane</keyword>
<dbReference type="PANTHER" id="PTHR42723">
    <property type="entry name" value="CHLOROPHYLL SYNTHASE"/>
    <property type="match status" value="1"/>
</dbReference>
<dbReference type="Proteomes" id="UP001254165">
    <property type="component" value="Unassembled WGS sequence"/>
</dbReference>
<comment type="subcellular location">
    <subcellularLocation>
        <location evidence="1">Membrane</location>
        <topology evidence="1">Multi-pass membrane protein</topology>
    </subcellularLocation>
</comment>
<accession>A0ABU3NKW1</accession>
<feature type="transmembrane region" description="Helical" evidence="5">
    <location>
        <begin position="44"/>
        <end position="60"/>
    </location>
</feature>
<dbReference type="Pfam" id="PF01040">
    <property type="entry name" value="UbiA"/>
    <property type="match status" value="1"/>
</dbReference>
<evidence type="ECO:0000256" key="5">
    <source>
        <dbReference type="SAM" id="Phobius"/>
    </source>
</evidence>
<feature type="transmembrane region" description="Helical" evidence="5">
    <location>
        <begin position="106"/>
        <end position="126"/>
    </location>
</feature>
<feature type="transmembrane region" description="Helical" evidence="5">
    <location>
        <begin position="202"/>
        <end position="225"/>
    </location>
</feature>